<dbReference type="RefSeq" id="WP_085847672.1">
    <property type="nucleotide sequence ID" value="NZ_FNZV01000002.1"/>
</dbReference>
<feature type="domain" description="HTH lysR-type" evidence="5">
    <location>
        <begin position="9"/>
        <end position="66"/>
    </location>
</feature>
<keyword evidence="2" id="KW-0805">Transcription regulation</keyword>
<dbReference type="InterPro" id="IPR000847">
    <property type="entry name" value="LysR_HTH_N"/>
</dbReference>
<dbReference type="GO" id="GO:0003700">
    <property type="term" value="F:DNA-binding transcription factor activity"/>
    <property type="evidence" value="ECO:0007669"/>
    <property type="project" value="InterPro"/>
</dbReference>
<gene>
    <name evidence="6" type="primary">gbpR_2</name>
    <name evidence="6" type="ORF">PAM7971_00766</name>
</gene>
<reference evidence="6 7" key="1">
    <citation type="submission" date="2017-03" db="EMBL/GenBank/DDBJ databases">
        <authorList>
            <person name="Afonso C.L."/>
            <person name="Miller P.J."/>
            <person name="Scott M.A."/>
            <person name="Spackman E."/>
            <person name="Goraichik I."/>
            <person name="Dimitrov K.M."/>
            <person name="Suarez D.L."/>
            <person name="Swayne D.E."/>
        </authorList>
    </citation>
    <scope>NUCLEOTIDE SEQUENCE [LARGE SCALE GENOMIC DNA]</scope>
    <source>
        <strain evidence="6 7">CECT 7971</strain>
    </source>
</reference>
<organism evidence="6 7">
    <name type="scientific">Pacificibacter marinus</name>
    <dbReference type="NCBI Taxonomy" id="658057"/>
    <lineage>
        <taxon>Bacteria</taxon>
        <taxon>Pseudomonadati</taxon>
        <taxon>Pseudomonadota</taxon>
        <taxon>Alphaproteobacteria</taxon>
        <taxon>Rhodobacterales</taxon>
        <taxon>Roseobacteraceae</taxon>
        <taxon>Pacificibacter</taxon>
    </lineage>
</organism>
<keyword evidence="3" id="KW-0238">DNA-binding</keyword>
<evidence type="ECO:0000256" key="4">
    <source>
        <dbReference type="ARBA" id="ARBA00023163"/>
    </source>
</evidence>
<dbReference type="PANTHER" id="PTHR30419:SF8">
    <property type="entry name" value="NITROGEN ASSIMILATION TRANSCRIPTIONAL ACTIVATOR-RELATED"/>
    <property type="match status" value="1"/>
</dbReference>
<dbReference type="Pfam" id="PF00126">
    <property type="entry name" value="HTH_1"/>
    <property type="match status" value="1"/>
</dbReference>
<evidence type="ECO:0000256" key="1">
    <source>
        <dbReference type="ARBA" id="ARBA00009437"/>
    </source>
</evidence>
<dbReference type="InterPro" id="IPR036388">
    <property type="entry name" value="WH-like_DNA-bd_sf"/>
</dbReference>
<sequence length="324" mass="34829">MERLLQKGLKISHLRLADALAREGQLSSAALKMGIAQPAASRLASEAERIIGAPLYSRAGRGIELTPEGLALARRATRILREIQDADREIDELKSGLSGRVCIGSVTGPAIEHVLPALRQARIALPNVQIEIEVGTSDTLGPMLLDGQIDFSLARLPTGQDASAFHMTVFGKEPLSLVARKNHPVFRHENYAKNIPVPIEDLLNYDWVMPNTGAILRNTVTQALARKGHPSPERILSTSSFLLVLATISQTNAIAPIATSVAQSFTVGHDSNEQDTGALVQIIDTDVVFEIEDYGLMTRAGSTLTPAAQSVLQLLRNGIGLSES</sequence>
<evidence type="ECO:0000259" key="5">
    <source>
        <dbReference type="PROSITE" id="PS50931"/>
    </source>
</evidence>
<protein>
    <submittedName>
        <fullName evidence="6">HTH-type transcriptional regulator GbpR</fullName>
    </submittedName>
</protein>
<keyword evidence="7" id="KW-1185">Reference proteome</keyword>
<dbReference type="InterPro" id="IPR050950">
    <property type="entry name" value="HTH-type_LysR_regulators"/>
</dbReference>
<accession>A0A1Y5RT68</accession>
<dbReference type="GO" id="GO:0003677">
    <property type="term" value="F:DNA binding"/>
    <property type="evidence" value="ECO:0007669"/>
    <property type="project" value="UniProtKB-KW"/>
</dbReference>
<evidence type="ECO:0000313" key="7">
    <source>
        <dbReference type="Proteomes" id="UP000193307"/>
    </source>
</evidence>
<dbReference type="Gene3D" id="3.40.190.290">
    <property type="match status" value="1"/>
</dbReference>
<dbReference type="STRING" id="658057.SAMN04488032_102320"/>
<dbReference type="Proteomes" id="UP000193307">
    <property type="component" value="Unassembled WGS sequence"/>
</dbReference>
<dbReference type="SUPFAM" id="SSF53850">
    <property type="entry name" value="Periplasmic binding protein-like II"/>
    <property type="match status" value="1"/>
</dbReference>
<dbReference type="InterPro" id="IPR005119">
    <property type="entry name" value="LysR_subst-bd"/>
</dbReference>
<evidence type="ECO:0000256" key="2">
    <source>
        <dbReference type="ARBA" id="ARBA00023015"/>
    </source>
</evidence>
<comment type="similarity">
    <text evidence="1">Belongs to the LysR transcriptional regulatory family.</text>
</comment>
<dbReference type="OrthoDB" id="9803030at2"/>
<dbReference type="SUPFAM" id="SSF46785">
    <property type="entry name" value="Winged helix' DNA-binding domain"/>
    <property type="match status" value="1"/>
</dbReference>
<dbReference type="Gene3D" id="1.10.10.10">
    <property type="entry name" value="Winged helix-like DNA-binding domain superfamily/Winged helix DNA-binding domain"/>
    <property type="match status" value="1"/>
</dbReference>
<dbReference type="InterPro" id="IPR036390">
    <property type="entry name" value="WH_DNA-bd_sf"/>
</dbReference>
<dbReference type="GO" id="GO:0005829">
    <property type="term" value="C:cytosol"/>
    <property type="evidence" value="ECO:0007669"/>
    <property type="project" value="TreeGrafter"/>
</dbReference>
<keyword evidence="4" id="KW-0804">Transcription</keyword>
<dbReference type="AlphaFoldDB" id="A0A1Y5RT68"/>
<evidence type="ECO:0000256" key="3">
    <source>
        <dbReference type="ARBA" id="ARBA00023125"/>
    </source>
</evidence>
<proteinExistence type="inferred from homology"/>
<dbReference type="EMBL" id="FWFW01000002">
    <property type="protein sequence ID" value="SLN23661.1"/>
    <property type="molecule type" value="Genomic_DNA"/>
</dbReference>
<dbReference type="Pfam" id="PF03466">
    <property type="entry name" value="LysR_substrate"/>
    <property type="match status" value="1"/>
</dbReference>
<dbReference type="PROSITE" id="PS50931">
    <property type="entry name" value="HTH_LYSR"/>
    <property type="match status" value="1"/>
</dbReference>
<evidence type="ECO:0000313" key="6">
    <source>
        <dbReference type="EMBL" id="SLN23661.1"/>
    </source>
</evidence>
<dbReference type="PANTHER" id="PTHR30419">
    <property type="entry name" value="HTH-TYPE TRANSCRIPTIONAL REGULATOR YBHD"/>
    <property type="match status" value="1"/>
</dbReference>
<name>A0A1Y5RT68_9RHOB</name>